<gene>
    <name evidence="1" type="ORF">EZV62_015648</name>
</gene>
<accession>A0A5C7HM16</accession>
<sequence length="297" mass="33364">MFRSSTNPTHPYGSSTKLFNLNCSVEVLCMDYNENCEINFLRYGELDGKFGVNLIVQSMSPLMMITCTVNGLQWPISKDAPIIRVGQRRLAFGIPGLVYGLQFPSSCEEKNMTTVERVFMKFGHYHDLTVGKSIGYRLKDDDPKFWQKILTRIEIIAHNTLSKFGNHPGRSRQSAVDNQDMGIVRVHQTSDIIKMVRDAILSGSLKSNHIELQDMRSEKKCGANSGSSAIISEQVFASVSLFTDLVEAIELEQIIAFGKSHLLKGNFASLKGLVGFKMWRLNQQGIAAFMKKLQDEK</sequence>
<evidence type="ECO:0000313" key="1">
    <source>
        <dbReference type="EMBL" id="TXG57819.1"/>
    </source>
</evidence>
<reference evidence="2" key="1">
    <citation type="journal article" date="2019" name="Gigascience">
        <title>De novo genome assembly of the endangered Acer yangbiense, a plant species with extremely small populations endemic to Yunnan Province, China.</title>
        <authorList>
            <person name="Yang J."/>
            <person name="Wariss H.M."/>
            <person name="Tao L."/>
            <person name="Zhang R."/>
            <person name="Yun Q."/>
            <person name="Hollingsworth P."/>
            <person name="Dao Z."/>
            <person name="Luo G."/>
            <person name="Guo H."/>
            <person name="Ma Y."/>
            <person name="Sun W."/>
        </authorList>
    </citation>
    <scope>NUCLEOTIDE SEQUENCE [LARGE SCALE GENOMIC DNA]</scope>
    <source>
        <strain evidence="2">cv. Malutang</strain>
    </source>
</reference>
<keyword evidence="2" id="KW-1185">Reference proteome</keyword>
<proteinExistence type="predicted"/>
<dbReference type="OrthoDB" id="1902436at2759"/>
<protein>
    <submittedName>
        <fullName evidence="1">Uncharacterized protein</fullName>
    </submittedName>
</protein>
<name>A0A5C7HM16_9ROSI</name>
<organism evidence="1 2">
    <name type="scientific">Acer yangbiense</name>
    <dbReference type="NCBI Taxonomy" id="1000413"/>
    <lineage>
        <taxon>Eukaryota</taxon>
        <taxon>Viridiplantae</taxon>
        <taxon>Streptophyta</taxon>
        <taxon>Embryophyta</taxon>
        <taxon>Tracheophyta</taxon>
        <taxon>Spermatophyta</taxon>
        <taxon>Magnoliopsida</taxon>
        <taxon>eudicotyledons</taxon>
        <taxon>Gunneridae</taxon>
        <taxon>Pentapetalae</taxon>
        <taxon>rosids</taxon>
        <taxon>malvids</taxon>
        <taxon>Sapindales</taxon>
        <taxon>Sapindaceae</taxon>
        <taxon>Hippocastanoideae</taxon>
        <taxon>Acereae</taxon>
        <taxon>Acer</taxon>
    </lineage>
</organism>
<dbReference type="EMBL" id="VAHF01000007">
    <property type="protein sequence ID" value="TXG57819.1"/>
    <property type="molecule type" value="Genomic_DNA"/>
</dbReference>
<dbReference type="Proteomes" id="UP000323000">
    <property type="component" value="Chromosome 7"/>
</dbReference>
<dbReference type="AlphaFoldDB" id="A0A5C7HM16"/>
<comment type="caution">
    <text evidence="1">The sequence shown here is derived from an EMBL/GenBank/DDBJ whole genome shotgun (WGS) entry which is preliminary data.</text>
</comment>
<evidence type="ECO:0000313" key="2">
    <source>
        <dbReference type="Proteomes" id="UP000323000"/>
    </source>
</evidence>